<keyword evidence="2" id="KW-1185">Reference proteome</keyword>
<evidence type="ECO:0000313" key="1">
    <source>
        <dbReference type="EMBL" id="TGN19393.1"/>
    </source>
</evidence>
<dbReference type="AlphaFoldDB" id="A0A4R9LYI9"/>
<organism evidence="1 2">
    <name type="scientific">Leptospira idonii</name>
    <dbReference type="NCBI Taxonomy" id="1193500"/>
    <lineage>
        <taxon>Bacteria</taxon>
        <taxon>Pseudomonadati</taxon>
        <taxon>Spirochaetota</taxon>
        <taxon>Spirochaetia</taxon>
        <taxon>Leptospirales</taxon>
        <taxon>Leptospiraceae</taxon>
        <taxon>Leptospira</taxon>
    </lineage>
</organism>
<proteinExistence type="predicted"/>
<dbReference type="Proteomes" id="UP000298058">
    <property type="component" value="Unassembled WGS sequence"/>
</dbReference>
<accession>A0A4R9LYI9</accession>
<evidence type="ECO:0000313" key="2">
    <source>
        <dbReference type="Proteomes" id="UP000298058"/>
    </source>
</evidence>
<sequence>MSLKVVLRGHSFKPDKAYKNAQKGLAELHERYMEDPQSVHKVKQVGKKIVIQSMSWDKYLDLKFKR</sequence>
<comment type="caution">
    <text evidence="1">The sequence shown here is derived from an EMBL/GenBank/DDBJ whole genome shotgun (WGS) entry which is preliminary data.</text>
</comment>
<dbReference type="RefSeq" id="WP_135760155.1">
    <property type="nucleotide sequence ID" value="NZ_RQHW01000031.1"/>
</dbReference>
<reference evidence="1" key="1">
    <citation type="journal article" date="2019" name="PLoS Negl. Trop. Dis.">
        <title>Revisiting the worldwide diversity of Leptospira species in the environment.</title>
        <authorList>
            <person name="Vincent A.T."/>
            <person name="Schiettekatte O."/>
            <person name="Bourhy P."/>
            <person name="Veyrier F.J."/>
            <person name="Picardeau M."/>
        </authorList>
    </citation>
    <scope>NUCLEOTIDE SEQUENCE [LARGE SCALE GENOMIC DNA]</scope>
    <source>
        <strain evidence="1">201300427</strain>
    </source>
</reference>
<gene>
    <name evidence="1" type="ORF">EHS15_08600</name>
</gene>
<protein>
    <submittedName>
        <fullName evidence="1">Uncharacterized protein</fullName>
    </submittedName>
</protein>
<dbReference type="EMBL" id="RQHW01000031">
    <property type="protein sequence ID" value="TGN19393.1"/>
    <property type="molecule type" value="Genomic_DNA"/>
</dbReference>
<name>A0A4R9LYI9_9LEPT</name>